<sequence>MSDALSSEWQKNVQYMVGDRVAFKLGNSPGVAAFECLQSHYSTYGNQPTAGGNEYWKHYPRGFPRLRTFNKRC</sequence>
<evidence type="ECO:0000313" key="1">
    <source>
        <dbReference type="EMBL" id="PFH51843.1"/>
    </source>
</evidence>
<accession>A0A2A9NVW8</accession>
<reference evidence="1 2" key="1">
    <citation type="submission" date="2014-02" db="EMBL/GenBank/DDBJ databases">
        <title>Transposable element dynamics among asymbiotic and ectomycorrhizal Amanita fungi.</title>
        <authorList>
            <consortium name="DOE Joint Genome Institute"/>
            <person name="Hess J."/>
            <person name="Skrede I."/>
            <person name="Wolfe B."/>
            <person name="LaButti K."/>
            <person name="Ohm R.A."/>
            <person name="Grigoriev I.V."/>
            <person name="Pringle A."/>
        </authorList>
    </citation>
    <scope>NUCLEOTIDE SEQUENCE [LARGE SCALE GENOMIC DNA]</scope>
    <source>
        <strain evidence="1 2">SKay4041</strain>
    </source>
</reference>
<keyword evidence="2" id="KW-1185">Reference proteome</keyword>
<dbReference type="Proteomes" id="UP000242287">
    <property type="component" value="Unassembled WGS sequence"/>
</dbReference>
<dbReference type="EMBL" id="KZ301984">
    <property type="protein sequence ID" value="PFH51843.1"/>
    <property type="molecule type" value="Genomic_DNA"/>
</dbReference>
<protein>
    <submittedName>
        <fullName evidence="1">Uncharacterized protein</fullName>
    </submittedName>
</protein>
<dbReference type="Gene3D" id="2.10.10.20">
    <property type="entry name" value="Carbohydrate-binding module superfamily 5/12"/>
    <property type="match status" value="1"/>
</dbReference>
<evidence type="ECO:0000313" key="2">
    <source>
        <dbReference type="Proteomes" id="UP000242287"/>
    </source>
</evidence>
<organism evidence="1 2">
    <name type="scientific">Amanita thiersii Skay4041</name>
    <dbReference type="NCBI Taxonomy" id="703135"/>
    <lineage>
        <taxon>Eukaryota</taxon>
        <taxon>Fungi</taxon>
        <taxon>Dikarya</taxon>
        <taxon>Basidiomycota</taxon>
        <taxon>Agaricomycotina</taxon>
        <taxon>Agaricomycetes</taxon>
        <taxon>Agaricomycetidae</taxon>
        <taxon>Agaricales</taxon>
        <taxon>Pluteineae</taxon>
        <taxon>Amanitaceae</taxon>
        <taxon>Amanita</taxon>
    </lineage>
</organism>
<dbReference type="OrthoDB" id="2876896at2759"/>
<name>A0A2A9NVW8_9AGAR</name>
<gene>
    <name evidence="1" type="ORF">AMATHDRAFT_141555</name>
</gene>
<dbReference type="AlphaFoldDB" id="A0A2A9NVW8"/>
<proteinExistence type="predicted"/>